<accession>A0A844HM22</accession>
<sequence length="358" mass="40380">MSHPYLDLDSRSFWKSAVSEVGPLGLTDLWRPGFRINKTHKIVTAGSCFAQNISSRLVKAGYTWLNTEPGPAFAQEDVKKKYNYGVFSFRTGNIYTAKMLRQWVSFAFGVDEPRIPPIVHNGRYFDPYRQQICPEGFATEEELLASREETFDAIRNAFTQADIFFFTLGLTEAWIDRETKQEYSSCPGVVCGEFDPDRVKFINHEFTSIVADFKAAMKIINENRQSNISVLLTVSPVPLTATASKSHVLVAVTRSKSTLRAAADQIVRGNRRIDYYPSYEVITSPVSRAIHYSSNLRNISPEGVNNVLSYFFTAIKRFDKKSASPTETTAKHASEDEDDIDENDDVVCEEVILNAFAK</sequence>
<keyword evidence="4" id="KW-1185">Reference proteome</keyword>
<evidence type="ECO:0000259" key="2">
    <source>
        <dbReference type="Pfam" id="PF08885"/>
    </source>
</evidence>
<dbReference type="OrthoDB" id="369216at2"/>
<dbReference type="EMBL" id="WMIG01000011">
    <property type="protein sequence ID" value="MTH60970.1"/>
    <property type="molecule type" value="Genomic_DNA"/>
</dbReference>
<evidence type="ECO:0000313" key="4">
    <source>
        <dbReference type="Proteomes" id="UP000449846"/>
    </source>
</evidence>
<feature type="domain" description="GSCFA" evidence="2">
    <location>
        <begin position="41"/>
        <end position="311"/>
    </location>
</feature>
<reference evidence="3 4" key="1">
    <citation type="submission" date="2019-11" db="EMBL/GenBank/DDBJ databases">
        <authorList>
            <person name="Dong K."/>
        </authorList>
    </citation>
    <scope>NUCLEOTIDE SEQUENCE [LARGE SCALE GENOMIC DNA]</scope>
    <source>
        <strain evidence="3 4">NBRC 112902</strain>
    </source>
</reference>
<organism evidence="3 4">
    <name type="scientific">Paracoccus litorisediminis</name>
    <dbReference type="NCBI Taxonomy" id="2006130"/>
    <lineage>
        <taxon>Bacteria</taxon>
        <taxon>Pseudomonadati</taxon>
        <taxon>Pseudomonadota</taxon>
        <taxon>Alphaproteobacteria</taxon>
        <taxon>Rhodobacterales</taxon>
        <taxon>Paracoccaceae</taxon>
        <taxon>Paracoccus</taxon>
    </lineage>
</organism>
<dbReference type="RefSeq" id="WP_155040906.1">
    <property type="nucleotide sequence ID" value="NZ_JBHGCD010000012.1"/>
</dbReference>
<name>A0A844HM22_9RHOB</name>
<evidence type="ECO:0000256" key="1">
    <source>
        <dbReference type="SAM" id="MobiDB-lite"/>
    </source>
</evidence>
<proteinExistence type="predicted"/>
<dbReference type="Pfam" id="PF08885">
    <property type="entry name" value="GSCFA"/>
    <property type="match status" value="1"/>
</dbReference>
<dbReference type="Proteomes" id="UP000449846">
    <property type="component" value="Unassembled WGS sequence"/>
</dbReference>
<protein>
    <submittedName>
        <fullName evidence="3">GSCFA family protein</fullName>
    </submittedName>
</protein>
<comment type="caution">
    <text evidence="3">The sequence shown here is derived from an EMBL/GenBank/DDBJ whole genome shotgun (WGS) entry which is preliminary data.</text>
</comment>
<gene>
    <name evidence="3" type="ORF">GL300_17295</name>
</gene>
<feature type="region of interest" description="Disordered" evidence="1">
    <location>
        <begin position="323"/>
        <end position="343"/>
    </location>
</feature>
<evidence type="ECO:0000313" key="3">
    <source>
        <dbReference type="EMBL" id="MTH60970.1"/>
    </source>
</evidence>
<dbReference type="AlphaFoldDB" id="A0A844HM22"/>
<dbReference type="InterPro" id="IPR014982">
    <property type="entry name" value="GSCFA"/>
</dbReference>